<feature type="domain" description="M23ase beta-sheet core" evidence="1">
    <location>
        <begin position="465"/>
        <end position="561"/>
    </location>
</feature>
<dbReference type="RefSeq" id="WP_191142032.1">
    <property type="nucleotide sequence ID" value="NZ_JACXAH010000011.1"/>
</dbReference>
<name>A0A926NFX1_9BACL</name>
<organism evidence="2 3">
    <name type="scientific">Polycladospora coralii</name>
    <dbReference type="NCBI Taxonomy" id="2771432"/>
    <lineage>
        <taxon>Bacteria</taxon>
        <taxon>Bacillati</taxon>
        <taxon>Bacillota</taxon>
        <taxon>Bacilli</taxon>
        <taxon>Bacillales</taxon>
        <taxon>Thermoactinomycetaceae</taxon>
        <taxon>Polycladospora</taxon>
    </lineage>
</organism>
<dbReference type="InterPro" id="IPR050570">
    <property type="entry name" value="Cell_wall_metabolism_enzyme"/>
</dbReference>
<comment type="caution">
    <text evidence="2">The sequence shown here is derived from an EMBL/GenBank/DDBJ whole genome shotgun (WGS) entry which is preliminary data.</text>
</comment>
<dbReference type="PANTHER" id="PTHR21666">
    <property type="entry name" value="PEPTIDASE-RELATED"/>
    <property type="match status" value="1"/>
</dbReference>
<evidence type="ECO:0000313" key="2">
    <source>
        <dbReference type="EMBL" id="MBD1372588.1"/>
    </source>
</evidence>
<evidence type="ECO:0000259" key="1">
    <source>
        <dbReference type="Pfam" id="PF01551"/>
    </source>
</evidence>
<protein>
    <submittedName>
        <fullName evidence="2">M23 family metallopeptidase</fullName>
    </submittedName>
</protein>
<dbReference type="PANTHER" id="PTHR21666:SF270">
    <property type="entry name" value="MUREIN HYDROLASE ACTIVATOR ENVC"/>
    <property type="match status" value="1"/>
</dbReference>
<dbReference type="InterPro" id="IPR016047">
    <property type="entry name" value="M23ase_b-sheet_dom"/>
</dbReference>
<proteinExistence type="predicted"/>
<evidence type="ECO:0000313" key="3">
    <source>
        <dbReference type="Proteomes" id="UP000661691"/>
    </source>
</evidence>
<dbReference type="Pfam" id="PF01551">
    <property type="entry name" value="Peptidase_M23"/>
    <property type="match status" value="1"/>
</dbReference>
<dbReference type="Proteomes" id="UP000661691">
    <property type="component" value="Unassembled WGS sequence"/>
</dbReference>
<reference evidence="2" key="1">
    <citation type="submission" date="2020-09" db="EMBL/GenBank/DDBJ databases">
        <title>A novel bacterium of genus Hazenella, isolated from South China Sea.</title>
        <authorList>
            <person name="Huang H."/>
            <person name="Mo K."/>
            <person name="Hu Y."/>
        </authorList>
    </citation>
    <scope>NUCLEOTIDE SEQUENCE</scope>
    <source>
        <strain evidence="2">IB182357</strain>
    </source>
</reference>
<gene>
    <name evidence="2" type="ORF">IC620_09500</name>
</gene>
<dbReference type="AlphaFoldDB" id="A0A926NFX1"/>
<sequence length="578" mass="64612">MSTQYWRPEAQVTFYTETGEWVVRSKPPQRGQAIDAEVMAISTQTDLGQDAGVFQLVLVARNEWQQVIAANDLVRIEMKRAEGDTVFVGLVDTISEVAEFDQKPQVQVTIAGRSLAKTLLHFEIGVSNPMLAMGWLSGAGVVFTGTTAKQQVEQIFDLFLGKRYLDYTFSNGAKIGEMIQRRISSRAGVAAIMPTDESFMSYQGTLYNLLKEIAEEPFHQLFFEVYDGKPTFVFRETPFNQAPWTGLPLHRIGDQAVVSSQLARNDLETFSLFLVEWNLLKDAGLSQQPLVYEPYLKKYGIKRLHRYTNYNGESSDLLRQSMIDLYNWFVMNPNFWSGTITVQGNAHYKVGERLLYQSERDGSSFEFFIEGVQHQFVRFGEWKTVLSVTRGLPDGGKGRFAKPWGEYQSYEGGAVGDPSFMEGASAGQVGEDVSPAISGGSQKVAAYYLSPPFRISSRYGWRKGRKHKGLDLAAPQGTAIYALYDGKVSLVRFQDGGAGHYIRIKHSGGETKYFHMGERSHLKVGMKVKAGQKIGHVGNTGSSTGPHLHLEIWNHTGSMNPEPILTSLAKQSATDRRR</sequence>
<accession>A0A926NFX1</accession>
<dbReference type="InterPro" id="IPR011055">
    <property type="entry name" value="Dup_hybrid_motif"/>
</dbReference>
<dbReference type="CDD" id="cd12797">
    <property type="entry name" value="M23_peptidase"/>
    <property type="match status" value="1"/>
</dbReference>
<dbReference type="Gene3D" id="2.70.70.10">
    <property type="entry name" value="Glucose Permease (Domain IIA)"/>
    <property type="match status" value="1"/>
</dbReference>
<keyword evidence="3" id="KW-1185">Reference proteome</keyword>
<dbReference type="EMBL" id="JACXAH010000011">
    <property type="protein sequence ID" value="MBD1372588.1"/>
    <property type="molecule type" value="Genomic_DNA"/>
</dbReference>
<dbReference type="GO" id="GO:0004222">
    <property type="term" value="F:metalloendopeptidase activity"/>
    <property type="evidence" value="ECO:0007669"/>
    <property type="project" value="TreeGrafter"/>
</dbReference>
<dbReference type="SUPFAM" id="SSF51261">
    <property type="entry name" value="Duplicated hybrid motif"/>
    <property type="match status" value="1"/>
</dbReference>